<dbReference type="InterPro" id="IPR021333">
    <property type="entry name" value="DUF2946"/>
</dbReference>
<evidence type="ECO:0000313" key="1">
    <source>
        <dbReference type="EMBL" id="MBQ0959237.1"/>
    </source>
</evidence>
<dbReference type="AlphaFoldDB" id="A0A940YIA3"/>
<comment type="caution">
    <text evidence="1">The sequence shown here is derived from an EMBL/GenBank/DDBJ whole genome shotgun (WGS) entry which is preliminary data.</text>
</comment>
<name>A0A940YIA3_9BURK</name>
<evidence type="ECO:0000313" key="2">
    <source>
        <dbReference type="Proteomes" id="UP000678374"/>
    </source>
</evidence>
<sequence length="119" mass="11962">MLHHLRHRLAHAALLAWMALFGLFAAPTVSRSLAAVDPIAYAAVCSAAGGTEAATGVGLGHVGEACGLCAVAALPIVPTAASASLALPSFTALVAPQVALPSRQAAWRHARSRAPPLLA</sequence>
<reference evidence="1" key="1">
    <citation type="submission" date="2021-04" db="EMBL/GenBank/DDBJ databases">
        <title>The genome sequence of Ideonella sp. 4Y11.</title>
        <authorList>
            <person name="Liu Y."/>
        </authorList>
    </citation>
    <scope>NUCLEOTIDE SEQUENCE</scope>
    <source>
        <strain evidence="1">4Y11</strain>
    </source>
</reference>
<dbReference type="Proteomes" id="UP000678374">
    <property type="component" value="Unassembled WGS sequence"/>
</dbReference>
<organism evidence="1 2">
    <name type="scientific">Ideonella aquatica</name>
    <dbReference type="NCBI Taxonomy" id="2824119"/>
    <lineage>
        <taxon>Bacteria</taxon>
        <taxon>Pseudomonadati</taxon>
        <taxon>Pseudomonadota</taxon>
        <taxon>Betaproteobacteria</taxon>
        <taxon>Burkholderiales</taxon>
        <taxon>Sphaerotilaceae</taxon>
        <taxon>Ideonella</taxon>
    </lineage>
</organism>
<gene>
    <name evidence="1" type="ORF">KAK06_09730</name>
</gene>
<accession>A0A940YIA3</accession>
<dbReference type="EMBL" id="JAGQDE010000007">
    <property type="protein sequence ID" value="MBQ0959237.1"/>
    <property type="molecule type" value="Genomic_DNA"/>
</dbReference>
<proteinExistence type="predicted"/>
<dbReference type="RefSeq" id="WP_210801761.1">
    <property type="nucleotide sequence ID" value="NZ_JAGQDE010000007.1"/>
</dbReference>
<protein>
    <submittedName>
        <fullName evidence="1">DUF2946 family protein</fullName>
    </submittedName>
</protein>
<keyword evidence="2" id="KW-1185">Reference proteome</keyword>
<dbReference type="Pfam" id="PF11162">
    <property type="entry name" value="DUF2946"/>
    <property type="match status" value="1"/>
</dbReference>